<dbReference type="Proteomes" id="UP000030671">
    <property type="component" value="Unassembled WGS sequence"/>
</dbReference>
<dbReference type="EMBL" id="KI925467">
    <property type="protein sequence ID" value="ETW74585.1"/>
    <property type="molecule type" value="Genomic_DNA"/>
</dbReference>
<dbReference type="KEGG" id="hir:HETIRDRAFT_440675"/>
<sequence>MERKKDGQGENGQRRRTLRKSRRRSFRGKGWSPAIRQGRRERGECGCAHFGADVGRVGGDFVRGGARRGRGACAQVCSQVRCAWGLRRAEGSERARCAPGLRGWRAEVAWARL</sequence>
<dbReference type="HOGENOM" id="CLU_2133824_0_0_1"/>
<evidence type="ECO:0000256" key="1">
    <source>
        <dbReference type="SAM" id="MobiDB-lite"/>
    </source>
</evidence>
<dbReference type="KEGG" id="hir:HETIRDRAFT_442632"/>
<proteinExistence type="predicted"/>
<accession>W4JNE1</accession>
<protein>
    <submittedName>
        <fullName evidence="2">Uncharacterized protein</fullName>
    </submittedName>
</protein>
<dbReference type="AlphaFoldDB" id="W4JNE1"/>
<dbReference type="RefSeq" id="XP_009553091.1">
    <property type="nucleotide sequence ID" value="XM_009554796.1"/>
</dbReference>
<keyword evidence="4" id="KW-1185">Reference proteome</keyword>
<feature type="compositionally biased region" description="Basic residues" evidence="1">
    <location>
        <begin position="14"/>
        <end position="27"/>
    </location>
</feature>
<reference evidence="2 4" key="1">
    <citation type="journal article" date="2012" name="New Phytol.">
        <title>Insight into trade-off between wood decay and parasitism from the genome of a fungal forest pathogen.</title>
        <authorList>
            <person name="Olson A."/>
            <person name="Aerts A."/>
            <person name="Asiegbu F."/>
            <person name="Belbahri L."/>
            <person name="Bouzid O."/>
            <person name="Broberg A."/>
            <person name="Canback B."/>
            <person name="Coutinho P.M."/>
            <person name="Cullen D."/>
            <person name="Dalman K."/>
            <person name="Deflorio G."/>
            <person name="van Diepen L.T."/>
            <person name="Dunand C."/>
            <person name="Duplessis S."/>
            <person name="Durling M."/>
            <person name="Gonthier P."/>
            <person name="Grimwood J."/>
            <person name="Fossdal C.G."/>
            <person name="Hansson D."/>
            <person name="Henrissat B."/>
            <person name="Hietala A."/>
            <person name="Himmelstrand K."/>
            <person name="Hoffmeister D."/>
            <person name="Hogberg N."/>
            <person name="James T.Y."/>
            <person name="Karlsson M."/>
            <person name="Kohler A."/>
            <person name="Kues U."/>
            <person name="Lee Y.H."/>
            <person name="Lin Y.C."/>
            <person name="Lind M."/>
            <person name="Lindquist E."/>
            <person name="Lombard V."/>
            <person name="Lucas S."/>
            <person name="Lunden K."/>
            <person name="Morin E."/>
            <person name="Murat C."/>
            <person name="Park J."/>
            <person name="Raffaello T."/>
            <person name="Rouze P."/>
            <person name="Salamov A."/>
            <person name="Schmutz J."/>
            <person name="Solheim H."/>
            <person name="Stahlberg J."/>
            <person name="Velez H."/>
            <person name="de Vries R.P."/>
            <person name="Wiebenga A."/>
            <person name="Woodward S."/>
            <person name="Yakovlev I."/>
            <person name="Garbelotto M."/>
            <person name="Martin F."/>
            <person name="Grigoriev I.V."/>
            <person name="Stenlid J."/>
        </authorList>
    </citation>
    <scope>NUCLEOTIDE SEQUENCE [LARGE SCALE GENOMIC DNA]</scope>
    <source>
        <strain evidence="2 4">TC 32-1</strain>
    </source>
</reference>
<feature type="region of interest" description="Disordered" evidence="1">
    <location>
        <begin position="1"/>
        <end position="33"/>
    </location>
</feature>
<evidence type="ECO:0000313" key="4">
    <source>
        <dbReference type="Proteomes" id="UP000030671"/>
    </source>
</evidence>
<name>W4JNE1_HETIT</name>
<evidence type="ECO:0000313" key="2">
    <source>
        <dbReference type="EMBL" id="ETW74585.1"/>
    </source>
</evidence>
<evidence type="ECO:0000313" key="3">
    <source>
        <dbReference type="EMBL" id="ETW81231.1"/>
    </source>
</evidence>
<dbReference type="EMBL" id="KI925459">
    <property type="protein sequence ID" value="ETW81231.1"/>
    <property type="molecule type" value="Genomic_DNA"/>
</dbReference>
<organism evidence="2 4">
    <name type="scientific">Heterobasidion irregulare (strain TC 32-1)</name>
    <dbReference type="NCBI Taxonomy" id="747525"/>
    <lineage>
        <taxon>Eukaryota</taxon>
        <taxon>Fungi</taxon>
        <taxon>Dikarya</taxon>
        <taxon>Basidiomycota</taxon>
        <taxon>Agaricomycotina</taxon>
        <taxon>Agaricomycetes</taxon>
        <taxon>Russulales</taxon>
        <taxon>Bondarzewiaceae</taxon>
        <taxon>Heterobasidion</taxon>
        <taxon>Heterobasidion annosum species complex</taxon>
    </lineage>
</organism>
<gene>
    <name evidence="3" type="ORF">HETIRDRAFT_410286</name>
    <name evidence="2" type="ORF">HETIRDRAFT_412628</name>
</gene>
<dbReference type="RefSeq" id="XP_009547892.1">
    <property type="nucleotide sequence ID" value="XM_009549597.1"/>
</dbReference>